<dbReference type="AlphaFoldDB" id="A0A2K9PNB8"/>
<dbReference type="EMBL" id="CP025791">
    <property type="protein sequence ID" value="AUP78087.1"/>
    <property type="molecule type" value="Genomic_DNA"/>
</dbReference>
<keyword evidence="2" id="KW-1185">Reference proteome</keyword>
<protein>
    <recommendedName>
        <fullName evidence="3">DUF4932 domain-containing protein</fullName>
    </recommendedName>
</protein>
<reference evidence="1 2" key="1">
    <citation type="submission" date="2018-01" db="EMBL/GenBank/DDBJ databases">
        <title>Complete genome sequence of Flavivirga eckloniae ECD14 isolated from seaweed Ecklonia cava.</title>
        <authorList>
            <person name="Lee J.H."/>
            <person name="Baik K.S."/>
            <person name="Seong C.N."/>
        </authorList>
    </citation>
    <scope>NUCLEOTIDE SEQUENCE [LARGE SCALE GENOMIC DNA]</scope>
    <source>
        <strain evidence="1 2">ECD14</strain>
    </source>
</reference>
<sequence>MTFQVEFSKNYATLDFLNNISSTRQTNPYKKAFNKSKYNTEKYNQLLKAFANINIFYSYEFPQYPYGNKIGGNTYFILNRNLLESSNLEEFKKKSFGIIPNEDLNKLYNILVEFQPIYEDLIYIPCKPLFEKQLKNIQSLVAAVDIDSPFKQLLHFHKSNWDLNLPFKMYISPIPDERKIGFTATAFYNLAIAGIPQGFDNYKQLLAVMFHESFHILYDEQSLKVKEDIASWFNANDSKNANYAQLLFNEAITTATANGYLYKNLAGTLPKGNWYNNKYIAEMAQKMYPLVKTYLDEKKQIDQKFINKYIALMDNEFPQWLYDIDHVLMQRYIISESKDAYRNLSKKHRYSNINEYRNTISALTIQEMKGHPITKVIIVTNNNEKHLSLIKNSFQELKHWAPKPNSNFAFTTFLSDKTHLIIINSLSEDISGLLENLHIK</sequence>
<dbReference type="KEGG" id="fek:C1H87_04900"/>
<dbReference type="Proteomes" id="UP000235826">
    <property type="component" value="Chromosome"/>
</dbReference>
<proteinExistence type="predicted"/>
<gene>
    <name evidence="1" type="ORF">C1H87_04900</name>
</gene>
<name>A0A2K9PNB8_9FLAO</name>
<accession>A0A2K9PNB8</accession>
<evidence type="ECO:0000313" key="2">
    <source>
        <dbReference type="Proteomes" id="UP000235826"/>
    </source>
</evidence>
<organism evidence="1 2">
    <name type="scientific">Flavivirga eckloniae</name>
    <dbReference type="NCBI Taxonomy" id="1803846"/>
    <lineage>
        <taxon>Bacteria</taxon>
        <taxon>Pseudomonadati</taxon>
        <taxon>Bacteroidota</taxon>
        <taxon>Flavobacteriia</taxon>
        <taxon>Flavobacteriales</taxon>
        <taxon>Flavobacteriaceae</taxon>
        <taxon>Flavivirga</taxon>
    </lineage>
</organism>
<evidence type="ECO:0008006" key="3">
    <source>
        <dbReference type="Google" id="ProtNLM"/>
    </source>
</evidence>
<evidence type="ECO:0000313" key="1">
    <source>
        <dbReference type="EMBL" id="AUP78087.1"/>
    </source>
</evidence>